<proteinExistence type="inferred from homology"/>
<dbReference type="GO" id="GO:0005524">
    <property type="term" value="F:ATP binding"/>
    <property type="evidence" value="ECO:0007669"/>
    <property type="project" value="UniProtKB-KW"/>
</dbReference>
<dbReference type="OrthoDB" id="9795789at2"/>
<evidence type="ECO:0000256" key="5">
    <source>
        <dbReference type="ARBA" id="ARBA00022840"/>
    </source>
</evidence>
<feature type="domain" description="Carbohydrate kinase PfkB" evidence="6">
    <location>
        <begin position="9"/>
        <end position="312"/>
    </location>
</feature>
<dbReference type="InterPro" id="IPR050306">
    <property type="entry name" value="PfkB_Carbo_kinase"/>
</dbReference>
<organism evidence="7 8">
    <name type="scientific">Onishia taeanensis</name>
    <dbReference type="NCBI Taxonomy" id="284577"/>
    <lineage>
        <taxon>Bacteria</taxon>
        <taxon>Pseudomonadati</taxon>
        <taxon>Pseudomonadota</taxon>
        <taxon>Gammaproteobacteria</taxon>
        <taxon>Oceanospirillales</taxon>
        <taxon>Halomonadaceae</taxon>
        <taxon>Onishia</taxon>
    </lineage>
</organism>
<keyword evidence="2" id="KW-0808">Transferase</keyword>
<dbReference type="Gene3D" id="3.40.1190.20">
    <property type="match status" value="1"/>
</dbReference>
<gene>
    <name evidence="7" type="ORF">BCL93_11326</name>
</gene>
<accession>A0A328XGH4</accession>
<dbReference type="InterPro" id="IPR011611">
    <property type="entry name" value="PfkB_dom"/>
</dbReference>
<evidence type="ECO:0000256" key="1">
    <source>
        <dbReference type="ARBA" id="ARBA00010688"/>
    </source>
</evidence>
<dbReference type="Proteomes" id="UP000249700">
    <property type="component" value="Unassembled WGS sequence"/>
</dbReference>
<dbReference type="CDD" id="cd01166">
    <property type="entry name" value="KdgK"/>
    <property type="match status" value="1"/>
</dbReference>
<dbReference type="InterPro" id="IPR029056">
    <property type="entry name" value="Ribokinase-like"/>
</dbReference>
<sequence>MRSPDTPPEVLAFGEAMTMFVAEHQGELSDVEHFQRRIAGADTNVAIGLARLGRRVGWLSRVGNDGFGRYIRRTLEAEGLDCRYLINDPEHPTGLVFKERAADGADPHVEYFRRGSAASHLSPDDAAAVDFGALRHLHATGIPPALSPGCRELSWHMLDKAREAGASISFDPNLRPSLWDSDAEMATTLNAMAAKSDWVLPGLAEGQRLTGLSSHQDIADFYLERGAKAVIIKLGPEGSYYRGVIGGREQSLMVPGLPAAEVVDTVGAGDGFAVGVISALLDGRSPREALHRGNLIGAEAVQVRGDMEGLPHRARLEQLEALIDTPTDR</sequence>
<dbReference type="SUPFAM" id="SSF53613">
    <property type="entry name" value="Ribokinase-like"/>
    <property type="match status" value="1"/>
</dbReference>
<dbReference type="Pfam" id="PF00294">
    <property type="entry name" value="PfkB"/>
    <property type="match status" value="1"/>
</dbReference>
<dbReference type="RefSeq" id="WP_112056125.1">
    <property type="nucleotide sequence ID" value="NZ_QLSX01000013.1"/>
</dbReference>
<dbReference type="PROSITE" id="PS00584">
    <property type="entry name" value="PFKB_KINASES_2"/>
    <property type="match status" value="1"/>
</dbReference>
<comment type="similarity">
    <text evidence="1">Belongs to the carbohydrate kinase PfkB family.</text>
</comment>
<evidence type="ECO:0000313" key="7">
    <source>
        <dbReference type="EMBL" id="RAR58022.1"/>
    </source>
</evidence>
<dbReference type="EMBL" id="QLSX01000013">
    <property type="protein sequence ID" value="RAR58022.1"/>
    <property type="molecule type" value="Genomic_DNA"/>
</dbReference>
<dbReference type="GO" id="GO:0016301">
    <property type="term" value="F:kinase activity"/>
    <property type="evidence" value="ECO:0007669"/>
    <property type="project" value="UniProtKB-KW"/>
</dbReference>
<name>A0A328XGH4_9GAMM</name>
<evidence type="ECO:0000256" key="4">
    <source>
        <dbReference type="ARBA" id="ARBA00022777"/>
    </source>
</evidence>
<dbReference type="InterPro" id="IPR002173">
    <property type="entry name" value="Carboh/pur_kinase_PfkB_CS"/>
</dbReference>
<dbReference type="PANTHER" id="PTHR43085:SF1">
    <property type="entry name" value="PSEUDOURIDINE KINASE-RELATED"/>
    <property type="match status" value="1"/>
</dbReference>
<evidence type="ECO:0000256" key="3">
    <source>
        <dbReference type="ARBA" id="ARBA00022741"/>
    </source>
</evidence>
<evidence type="ECO:0000256" key="2">
    <source>
        <dbReference type="ARBA" id="ARBA00022679"/>
    </source>
</evidence>
<reference evidence="7 8" key="1">
    <citation type="submission" date="2018-06" db="EMBL/GenBank/DDBJ databases">
        <title>Comparative analysis of microorganisms from saline springs in Andes Mountain Range, Colombia.</title>
        <authorList>
            <person name="Rubin E."/>
        </authorList>
    </citation>
    <scope>NUCLEOTIDE SEQUENCE [LARGE SCALE GENOMIC DNA]</scope>
    <source>
        <strain evidence="7 8">USBA-857</strain>
    </source>
</reference>
<keyword evidence="3" id="KW-0547">Nucleotide-binding</keyword>
<keyword evidence="5" id="KW-0067">ATP-binding</keyword>
<dbReference type="PANTHER" id="PTHR43085">
    <property type="entry name" value="HEXOKINASE FAMILY MEMBER"/>
    <property type="match status" value="1"/>
</dbReference>
<evidence type="ECO:0000259" key="6">
    <source>
        <dbReference type="Pfam" id="PF00294"/>
    </source>
</evidence>
<protein>
    <submittedName>
        <fullName evidence="7">2-dehydro-3-deoxygluconokinase/dehydrogluconokinase</fullName>
    </submittedName>
</protein>
<evidence type="ECO:0000313" key="8">
    <source>
        <dbReference type="Proteomes" id="UP000249700"/>
    </source>
</evidence>
<dbReference type="AlphaFoldDB" id="A0A328XGH4"/>
<comment type="caution">
    <text evidence="7">The sequence shown here is derived from an EMBL/GenBank/DDBJ whole genome shotgun (WGS) entry which is preliminary data.</text>
</comment>
<keyword evidence="4 7" id="KW-0418">Kinase</keyword>